<accession>A0A8S3AIE0</accession>
<feature type="non-terminal residue" evidence="3">
    <location>
        <position position="1"/>
    </location>
</feature>
<evidence type="ECO:0000313" key="4">
    <source>
        <dbReference type="Proteomes" id="UP000681720"/>
    </source>
</evidence>
<dbReference type="EMBL" id="CAJOBJ010133934">
    <property type="protein sequence ID" value="CAF4734233.1"/>
    <property type="molecule type" value="Genomic_DNA"/>
</dbReference>
<proteinExistence type="predicted"/>
<evidence type="ECO:0000313" key="2">
    <source>
        <dbReference type="EMBL" id="CAF4700861.1"/>
    </source>
</evidence>
<dbReference type="Gene3D" id="3.30.420.40">
    <property type="match status" value="1"/>
</dbReference>
<dbReference type="AlphaFoldDB" id="A0A8S3AIE0"/>
<organism evidence="3 4">
    <name type="scientific">Rotaria magnacalcarata</name>
    <dbReference type="NCBI Taxonomy" id="392030"/>
    <lineage>
        <taxon>Eukaryota</taxon>
        <taxon>Metazoa</taxon>
        <taxon>Spiralia</taxon>
        <taxon>Gnathifera</taxon>
        <taxon>Rotifera</taxon>
        <taxon>Eurotatoria</taxon>
        <taxon>Bdelloidea</taxon>
        <taxon>Philodinida</taxon>
        <taxon>Philodinidae</taxon>
        <taxon>Rotaria</taxon>
    </lineage>
</organism>
<feature type="domain" description="Carbohydrate kinase FGGY C-terminal" evidence="1">
    <location>
        <begin position="13"/>
        <end position="63"/>
    </location>
</feature>
<evidence type="ECO:0000259" key="1">
    <source>
        <dbReference type="Pfam" id="PF02782"/>
    </source>
</evidence>
<reference evidence="3" key="1">
    <citation type="submission" date="2021-02" db="EMBL/GenBank/DDBJ databases">
        <authorList>
            <person name="Nowell W R."/>
        </authorList>
    </citation>
    <scope>NUCLEOTIDE SEQUENCE</scope>
</reference>
<gene>
    <name evidence="2" type="ORF">BYL167_LOCUS44086</name>
    <name evidence="3" type="ORF">GIL414_LOCUS44415</name>
</gene>
<sequence>NADNQKVENLEGAAKARAVLEGQCLAKRLYLQRANIDLTKNVDRIVITGGASVNVDLVQILAD</sequence>
<dbReference type="GO" id="GO:0005975">
    <property type="term" value="P:carbohydrate metabolic process"/>
    <property type="evidence" value="ECO:0007669"/>
    <property type="project" value="InterPro"/>
</dbReference>
<feature type="non-terminal residue" evidence="3">
    <location>
        <position position="63"/>
    </location>
</feature>
<dbReference type="Proteomes" id="UP000681967">
    <property type="component" value="Unassembled WGS sequence"/>
</dbReference>
<evidence type="ECO:0000313" key="3">
    <source>
        <dbReference type="EMBL" id="CAF4734233.1"/>
    </source>
</evidence>
<name>A0A8S3AIE0_9BILA</name>
<dbReference type="Pfam" id="PF02782">
    <property type="entry name" value="FGGY_C"/>
    <property type="match status" value="1"/>
</dbReference>
<comment type="caution">
    <text evidence="3">The sequence shown here is derived from an EMBL/GenBank/DDBJ whole genome shotgun (WGS) entry which is preliminary data.</text>
</comment>
<dbReference type="InterPro" id="IPR043129">
    <property type="entry name" value="ATPase_NBD"/>
</dbReference>
<dbReference type="Proteomes" id="UP000681720">
    <property type="component" value="Unassembled WGS sequence"/>
</dbReference>
<dbReference type="InterPro" id="IPR018485">
    <property type="entry name" value="FGGY_C"/>
</dbReference>
<dbReference type="EMBL" id="CAJOBH010118915">
    <property type="protein sequence ID" value="CAF4700861.1"/>
    <property type="molecule type" value="Genomic_DNA"/>
</dbReference>
<dbReference type="GO" id="GO:0016301">
    <property type="term" value="F:kinase activity"/>
    <property type="evidence" value="ECO:0007669"/>
    <property type="project" value="InterPro"/>
</dbReference>
<protein>
    <recommendedName>
        <fullName evidence="1">Carbohydrate kinase FGGY C-terminal domain-containing protein</fullName>
    </recommendedName>
</protein>
<dbReference type="SUPFAM" id="SSF53067">
    <property type="entry name" value="Actin-like ATPase domain"/>
    <property type="match status" value="1"/>
</dbReference>